<evidence type="ECO:0000313" key="2">
    <source>
        <dbReference type="EMBL" id="KAF8378908.1"/>
    </source>
</evidence>
<dbReference type="EMBL" id="JABCRI010000023">
    <property type="protein sequence ID" value="KAF8378908.1"/>
    <property type="molecule type" value="Genomic_DNA"/>
</dbReference>
<reference evidence="2 3" key="1">
    <citation type="submission" date="2020-04" db="EMBL/GenBank/DDBJ databases">
        <title>Plant Genome Project.</title>
        <authorList>
            <person name="Zhang R.-G."/>
        </authorList>
    </citation>
    <scope>NUCLEOTIDE SEQUENCE [LARGE SCALE GENOMIC DNA]</scope>
    <source>
        <strain evidence="2">YNK0</strain>
        <tissue evidence="2">Leaf</tissue>
    </source>
</reference>
<evidence type="ECO:0000313" key="3">
    <source>
        <dbReference type="Proteomes" id="UP000655225"/>
    </source>
</evidence>
<proteinExistence type="predicted"/>
<sequence length="111" mass="12763">MLVSPGSQDYYYEQSEVTNLSSTAPTSSFRNMSSSSARSSSRTWPTASYLCKARPCLVMISTTQKNLERAYYSCPGNRHGRKYFNFVKWYDEYVEVLGHGVRDEDEDEDED</sequence>
<name>A0A834YAW7_TETSI</name>
<evidence type="ECO:0000256" key="1">
    <source>
        <dbReference type="SAM" id="MobiDB-lite"/>
    </source>
</evidence>
<feature type="region of interest" description="Disordered" evidence="1">
    <location>
        <begin position="22"/>
        <end position="42"/>
    </location>
</feature>
<accession>A0A834YAW7</accession>
<organism evidence="2 3">
    <name type="scientific">Tetracentron sinense</name>
    <name type="common">Spur-leaf</name>
    <dbReference type="NCBI Taxonomy" id="13715"/>
    <lineage>
        <taxon>Eukaryota</taxon>
        <taxon>Viridiplantae</taxon>
        <taxon>Streptophyta</taxon>
        <taxon>Embryophyta</taxon>
        <taxon>Tracheophyta</taxon>
        <taxon>Spermatophyta</taxon>
        <taxon>Magnoliopsida</taxon>
        <taxon>Trochodendrales</taxon>
        <taxon>Trochodendraceae</taxon>
        <taxon>Tetracentron</taxon>
    </lineage>
</organism>
<comment type="caution">
    <text evidence="2">The sequence shown here is derived from an EMBL/GenBank/DDBJ whole genome shotgun (WGS) entry which is preliminary data.</text>
</comment>
<protein>
    <submittedName>
        <fullName evidence="2">Uncharacterized protein</fullName>
    </submittedName>
</protein>
<gene>
    <name evidence="2" type="ORF">HHK36_030257</name>
</gene>
<keyword evidence="3" id="KW-1185">Reference proteome</keyword>
<dbReference type="AlphaFoldDB" id="A0A834YAW7"/>
<feature type="compositionally biased region" description="Low complexity" evidence="1">
    <location>
        <begin position="27"/>
        <end position="42"/>
    </location>
</feature>
<dbReference type="Proteomes" id="UP000655225">
    <property type="component" value="Unassembled WGS sequence"/>
</dbReference>